<evidence type="ECO:0000313" key="2">
    <source>
        <dbReference type="EMBL" id="GGN95697.1"/>
    </source>
</evidence>
<feature type="region of interest" description="Disordered" evidence="1">
    <location>
        <begin position="187"/>
        <end position="208"/>
    </location>
</feature>
<keyword evidence="3" id="KW-1185">Reference proteome</keyword>
<feature type="region of interest" description="Disordered" evidence="1">
    <location>
        <begin position="1"/>
        <end position="32"/>
    </location>
</feature>
<sequence length="208" mass="21199">MVRDNQGESLTRGSGPGPDVPGPSRHNHCGMKSVDDQTISARGGRSGHWSAAILASAVTVAGVFGPAVGTASADTGGACLWAGAPYAQGTTVVAGGWTFTCGSAGTGDARWNRGSSANRPSTVANPGAAADPTGRFSAGAIQPGTEYTDYCVGEQLVSGSDAMYEVVAEGAGLRWRAVGPIAHWRFDQGEGHVPTSQSASRCRMDPQY</sequence>
<evidence type="ECO:0000256" key="1">
    <source>
        <dbReference type="SAM" id="MobiDB-lite"/>
    </source>
</evidence>
<organism evidence="2 3">
    <name type="scientific">Nocardia rhizosphaerihabitans</name>
    <dbReference type="NCBI Taxonomy" id="1691570"/>
    <lineage>
        <taxon>Bacteria</taxon>
        <taxon>Bacillati</taxon>
        <taxon>Actinomycetota</taxon>
        <taxon>Actinomycetes</taxon>
        <taxon>Mycobacteriales</taxon>
        <taxon>Nocardiaceae</taxon>
        <taxon>Nocardia</taxon>
    </lineage>
</organism>
<comment type="caution">
    <text evidence="2">The sequence shown here is derived from an EMBL/GenBank/DDBJ whole genome shotgun (WGS) entry which is preliminary data.</text>
</comment>
<protein>
    <recommendedName>
        <fullName evidence="4">Ig-like domain-containing protein</fullName>
    </recommendedName>
</protein>
<reference evidence="3" key="1">
    <citation type="journal article" date="2019" name="Int. J. Syst. Evol. Microbiol.">
        <title>The Global Catalogue of Microorganisms (GCM) 10K type strain sequencing project: providing services to taxonomists for standard genome sequencing and annotation.</title>
        <authorList>
            <consortium name="The Broad Institute Genomics Platform"/>
            <consortium name="The Broad Institute Genome Sequencing Center for Infectious Disease"/>
            <person name="Wu L."/>
            <person name="Ma J."/>
        </authorList>
    </citation>
    <scope>NUCLEOTIDE SEQUENCE [LARGE SCALE GENOMIC DNA]</scope>
    <source>
        <strain evidence="3">CGMCC 4.7329</strain>
    </source>
</reference>
<proteinExistence type="predicted"/>
<name>A0ABQ2KXE7_9NOCA</name>
<gene>
    <name evidence="2" type="ORF">GCM10011610_59980</name>
</gene>
<dbReference type="Proteomes" id="UP000658127">
    <property type="component" value="Unassembled WGS sequence"/>
</dbReference>
<accession>A0ABQ2KXE7</accession>
<dbReference type="EMBL" id="BMNE01000009">
    <property type="protein sequence ID" value="GGN95697.1"/>
    <property type="molecule type" value="Genomic_DNA"/>
</dbReference>
<evidence type="ECO:0008006" key="4">
    <source>
        <dbReference type="Google" id="ProtNLM"/>
    </source>
</evidence>
<evidence type="ECO:0000313" key="3">
    <source>
        <dbReference type="Proteomes" id="UP000658127"/>
    </source>
</evidence>